<organism evidence="1 2">
    <name type="scientific">Chryseobacterium luquanense</name>
    <dbReference type="NCBI Taxonomy" id="2983766"/>
    <lineage>
        <taxon>Bacteria</taxon>
        <taxon>Pseudomonadati</taxon>
        <taxon>Bacteroidota</taxon>
        <taxon>Flavobacteriia</taxon>
        <taxon>Flavobacteriales</taxon>
        <taxon>Weeksellaceae</taxon>
        <taxon>Chryseobacterium group</taxon>
        <taxon>Chryseobacterium</taxon>
    </lineage>
</organism>
<evidence type="ECO:0000313" key="1">
    <source>
        <dbReference type="EMBL" id="MCX8534320.1"/>
    </source>
</evidence>
<reference evidence="1" key="1">
    <citation type="submission" date="2022-10" db="EMBL/GenBank/DDBJ databases">
        <title>Chryseobacterium sp. nov., a novel bacterial species.</title>
        <authorList>
            <person name="Cao Y."/>
        </authorList>
    </citation>
    <scope>NUCLEOTIDE SEQUENCE</scope>
    <source>
        <strain evidence="1">KC 927</strain>
    </source>
</reference>
<sequence length="218" mass="25215">MGHITKSTPYFDININSDSGNIVIVQKWKYEWKANGFSEWQYPEKLNIHEKFEKAITSTWNGKAKVKVLGTSEFAKQNVSKVFTILFDVKWVTTNAHWDVIVSKLNRFNNNSRPVVDWNGRRIELYTMDVIPVGKKGAPKGLLQTNVVHEFGHSIGNHSNIKGMHNDEYSKSKIINKPYLEDKTSIMHSGMELRKRHFDYLEKVLNEMIPNTKFSISV</sequence>
<evidence type="ECO:0008006" key="3">
    <source>
        <dbReference type="Google" id="ProtNLM"/>
    </source>
</evidence>
<proteinExistence type="predicted"/>
<accession>A0ABT3Y829</accession>
<keyword evidence="2" id="KW-1185">Reference proteome</keyword>
<protein>
    <recommendedName>
        <fullName evidence="3">Peptidase M10 metallopeptidase domain-containing protein</fullName>
    </recommendedName>
</protein>
<dbReference type="EMBL" id="JAOVZV010000022">
    <property type="protein sequence ID" value="MCX8534320.1"/>
    <property type="molecule type" value="Genomic_DNA"/>
</dbReference>
<dbReference type="RefSeq" id="WP_267282769.1">
    <property type="nucleotide sequence ID" value="NZ_JAOVZV010000022.1"/>
</dbReference>
<gene>
    <name evidence="1" type="ORF">OEA66_18390</name>
</gene>
<comment type="caution">
    <text evidence="1">The sequence shown here is derived from an EMBL/GenBank/DDBJ whole genome shotgun (WGS) entry which is preliminary data.</text>
</comment>
<evidence type="ECO:0000313" key="2">
    <source>
        <dbReference type="Proteomes" id="UP001070176"/>
    </source>
</evidence>
<name>A0ABT3Y829_9FLAO</name>
<dbReference type="Proteomes" id="UP001070176">
    <property type="component" value="Unassembled WGS sequence"/>
</dbReference>